<keyword evidence="2" id="KW-1133">Transmembrane helix</keyword>
<accession>A0A0W8EA17</accession>
<feature type="region of interest" description="Disordered" evidence="1">
    <location>
        <begin position="60"/>
        <end position="96"/>
    </location>
</feature>
<dbReference type="AlphaFoldDB" id="A0A0W8EA17"/>
<comment type="caution">
    <text evidence="3">The sequence shown here is derived from an EMBL/GenBank/DDBJ whole genome shotgun (WGS) entry which is preliminary data.</text>
</comment>
<evidence type="ECO:0000256" key="1">
    <source>
        <dbReference type="SAM" id="MobiDB-lite"/>
    </source>
</evidence>
<evidence type="ECO:0008006" key="4">
    <source>
        <dbReference type="Google" id="ProtNLM"/>
    </source>
</evidence>
<evidence type="ECO:0000256" key="2">
    <source>
        <dbReference type="SAM" id="Phobius"/>
    </source>
</evidence>
<protein>
    <recommendedName>
        <fullName evidence="4">DUF4367 domain-containing protein</fullName>
    </recommendedName>
</protein>
<reference evidence="3" key="1">
    <citation type="journal article" date="2015" name="Proc. Natl. Acad. Sci. U.S.A.">
        <title>Networks of energetic and metabolic interactions define dynamics in microbial communities.</title>
        <authorList>
            <person name="Embree M."/>
            <person name="Liu J.K."/>
            <person name="Al-Bassam M.M."/>
            <person name="Zengler K."/>
        </authorList>
    </citation>
    <scope>NUCLEOTIDE SEQUENCE</scope>
</reference>
<feature type="compositionally biased region" description="Basic and acidic residues" evidence="1">
    <location>
        <begin position="60"/>
        <end position="70"/>
    </location>
</feature>
<keyword evidence="2" id="KW-0472">Membrane</keyword>
<organism evidence="3">
    <name type="scientific">hydrocarbon metagenome</name>
    <dbReference type="NCBI Taxonomy" id="938273"/>
    <lineage>
        <taxon>unclassified sequences</taxon>
        <taxon>metagenomes</taxon>
        <taxon>ecological metagenomes</taxon>
    </lineage>
</organism>
<sequence>MPRTGTKRSESGLGQHLLYAVLNHHFQRTGRTVPLVSGVIIICLILAAVGCSQTTEKSIRMENTPERNEIEESSQPPSLPKENQDDPPSQSNAEEIPKFEISESVKISGWKQLEARVYLSEIEVSQGISLISLPDKSTVQFLLHYPDNWVFDNTSVFYDEENNKVAELPPVALSTMDIDELFQDYRPFEAELIKKESFSVNEYKGVKIIENVQPSWYPHEYFISDGTYIFAIFFYSQEINESDQKMFDKIVNNFSFE</sequence>
<name>A0A0W8EA17_9ZZZZ</name>
<feature type="transmembrane region" description="Helical" evidence="2">
    <location>
        <begin position="32"/>
        <end position="51"/>
    </location>
</feature>
<keyword evidence="2" id="KW-0812">Transmembrane</keyword>
<gene>
    <name evidence="3" type="ORF">ASZ90_017087</name>
</gene>
<dbReference type="EMBL" id="LNQE01001812">
    <property type="protein sequence ID" value="KUG05490.1"/>
    <property type="molecule type" value="Genomic_DNA"/>
</dbReference>
<proteinExistence type="predicted"/>
<evidence type="ECO:0000313" key="3">
    <source>
        <dbReference type="EMBL" id="KUG05490.1"/>
    </source>
</evidence>